<dbReference type="GO" id="GO:0016616">
    <property type="term" value="F:oxidoreductase activity, acting on the CH-OH group of donors, NAD or NADP as acceptor"/>
    <property type="evidence" value="ECO:0007669"/>
    <property type="project" value="TreeGrafter"/>
</dbReference>
<dbReference type="AlphaFoldDB" id="A0A562VBF5"/>
<keyword evidence="4" id="KW-1185">Reference proteome</keyword>
<dbReference type="PROSITE" id="PS00061">
    <property type="entry name" value="ADH_SHORT"/>
    <property type="match status" value="1"/>
</dbReference>
<dbReference type="PRINTS" id="PR01397">
    <property type="entry name" value="DHBDHDRGNASE"/>
</dbReference>
<proteinExistence type="inferred from homology"/>
<reference evidence="3 4" key="1">
    <citation type="journal article" date="2013" name="Stand. Genomic Sci.">
        <title>Genomic Encyclopedia of Type Strains, Phase I: The one thousand microbial genomes (KMG-I) project.</title>
        <authorList>
            <person name="Kyrpides N.C."/>
            <person name="Woyke T."/>
            <person name="Eisen J.A."/>
            <person name="Garrity G."/>
            <person name="Lilburn T.G."/>
            <person name="Beck B.J."/>
            <person name="Whitman W.B."/>
            <person name="Hugenholtz P."/>
            <person name="Klenk H.P."/>
        </authorList>
    </citation>
    <scope>NUCLEOTIDE SEQUENCE [LARGE SCALE GENOMIC DNA]</scope>
    <source>
        <strain evidence="3 4">DSM 45044</strain>
    </source>
</reference>
<comment type="caution">
    <text evidence="3">The sequence shown here is derived from an EMBL/GenBank/DDBJ whole genome shotgun (WGS) entry which is preliminary data.</text>
</comment>
<comment type="similarity">
    <text evidence="1">Belongs to the short-chain dehydrogenases/reductases (SDR) family.</text>
</comment>
<dbReference type="InterPro" id="IPR036291">
    <property type="entry name" value="NAD(P)-bd_dom_sf"/>
</dbReference>
<dbReference type="InterPro" id="IPR003560">
    <property type="entry name" value="DHB_DH"/>
</dbReference>
<dbReference type="RefSeq" id="WP_147133547.1">
    <property type="nucleotide sequence ID" value="NZ_BAABIJ010000001.1"/>
</dbReference>
<dbReference type="GO" id="GO:0019290">
    <property type="term" value="P:siderophore biosynthetic process"/>
    <property type="evidence" value="ECO:0007669"/>
    <property type="project" value="InterPro"/>
</dbReference>
<name>A0A562VBF5_9ACTN</name>
<dbReference type="InterPro" id="IPR002347">
    <property type="entry name" value="SDR_fam"/>
</dbReference>
<dbReference type="FunFam" id="3.40.50.720:FF:000084">
    <property type="entry name" value="Short-chain dehydrogenase reductase"/>
    <property type="match status" value="1"/>
</dbReference>
<keyword evidence="2" id="KW-0560">Oxidoreductase</keyword>
<evidence type="ECO:0000256" key="2">
    <source>
        <dbReference type="ARBA" id="ARBA00023002"/>
    </source>
</evidence>
<dbReference type="PANTHER" id="PTHR42760">
    <property type="entry name" value="SHORT-CHAIN DEHYDROGENASES/REDUCTASES FAMILY MEMBER"/>
    <property type="match status" value="1"/>
</dbReference>
<dbReference type="Pfam" id="PF13561">
    <property type="entry name" value="adh_short_C2"/>
    <property type="match status" value="1"/>
</dbReference>
<evidence type="ECO:0000313" key="3">
    <source>
        <dbReference type="EMBL" id="TWJ15213.1"/>
    </source>
</evidence>
<gene>
    <name evidence="3" type="ORF">LX16_0913</name>
</gene>
<protein>
    <submittedName>
        <fullName evidence="3">2,3-dihydro-2,3-dihydroxybenzoate dehydrogenase</fullName>
    </submittedName>
</protein>
<dbReference type="PANTHER" id="PTHR42760:SF115">
    <property type="entry name" value="3-OXOACYL-[ACYL-CARRIER-PROTEIN] REDUCTASE FABG"/>
    <property type="match status" value="1"/>
</dbReference>
<dbReference type="InterPro" id="IPR020904">
    <property type="entry name" value="Sc_DH/Rdtase_CS"/>
</dbReference>
<dbReference type="GO" id="GO:0008667">
    <property type="term" value="F:2,3-dihydro-2,3-dihydroxybenzoate dehydrogenase activity"/>
    <property type="evidence" value="ECO:0007669"/>
    <property type="project" value="InterPro"/>
</dbReference>
<dbReference type="EMBL" id="VLLL01000005">
    <property type="protein sequence ID" value="TWJ15213.1"/>
    <property type="molecule type" value="Genomic_DNA"/>
</dbReference>
<dbReference type="Proteomes" id="UP000321617">
    <property type="component" value="Unassembled WGS sequence"/>
</dbReference>
<evidence type="ECO:0000256" key="1">
    <source>
        <dbReference type="ARBA" id="ARBA00006484"/>
    </source>
</evidence>
<dbReference type="PRINTS" id="PR00080">
    <property type="entry name" value="SDRFAMILY"/>
</dbReference>
<dbReference type="SUPFAM" id="SSF51735">
    <property type="entry name" value="NAD(P)-binding Rossmann-fold domains"/>
    <property type="match status" value="1"/>
</dbReference>
<dbReference type="Gene3D" id="3.40.50.720">
    <property type="entry name" value="NAD(P)-binding Rossmann-like Domain"/>
    <property type="match status" value="1"/>
</dbReference>
<organism evidence="3 4">
    <name type="scientific">Stackebrandtia albiflava</name>
    <dbReference type="NCBI Taxonomy" id="406432"/>
    <lineage>
        <taxon>Bacteria</taxon>
        <taxon>Bacillati</taxon>
        <taxon>Actinomycetota</taxon>
        <taxon>Actinomycetes</taxon>
        <taxon>Glycomycetales</taxon>
        <taxon>Glycomycetaceae</taxon>
        <taxon>Stackebrandtia</taxon>
    </lineage>
</organism>
<dbReference type="OrthoDB" id="7064009at2"/>
<evidence type="ECO:0000313" key="4">
    <source>
        <dbReference type="Proteomes" id="UP000321617"/>
    </source>
</evidence>
<accession>A0A562VBF5</accession>
<sequence>MRLPGLAQRIAIVTGSRSGIGAATARLLRDNGMRVIGVDVAPTGADSPDETVTDVTDRHAVERLVDGVERDVGPVHVLVNAAGVLRPGRLLDAEDDDWQAMLSVNATGVLNMTRPLARRMITRGTGSIVTVSSNAAGVPRDGMGGYAASKAAATHLTRCIGLETAPHGVRCNVVAPGSTDTPMLRSLWNTGELDHTVVAAGDPGRFRLGIPLGTVASPEDVAAVVAFLASEAASQVTLQEIRVDGGASLR</sequence>